<evidence type="ECO:0000313" key="1">
    <source>
        <dbReference type="EMBL" id="MBE8723571.1"/>
    </source>
</evidence>
<comment type="caution">
    <text evidence="1">The sequence shown here is derived from an EMBL/GenBank/DDBJ whole genome shotgun (WGS) entry which is preliminary data.</text>
</comment>
<reference evidence="1 2" key="1">
    <citation type="submission" date="2018-07" db="EMBL/GenBank/DDBJ databases">
        <title>Genome assembly of strain KB82.</title>
        <authorList>
            <person name="Kukolya J."/>
            <person name="Horvath B."/>
            <person name="Nagy I."/>
            <person name="Toth A."/>
        </authorList>
    </citation>
    <scope>NUCLEOTIDE SEQUENCE [LARGE SCALE GENOMIC DNA]</scope>
    <source>
        <strain evidence="1 2">Kb82</strain>
    </source>
</reference>
<sequence length="233" mass="27815">MLEYEFRKNEIGRDCLHIKGKLEGLNELASCSVDYLEEIVCSLKKIIDGELDEYDFGFEIYSIECTKETCKVIDTYEEWKEIAVIGTPTLYQLMLDIRQVVISNTVYFIDKCLFFDGVKTYVFKEQHFDWLYSSDYSVWSNSYVEIHNKRIYIIQENVKVLSTFKFYEKAQLELLVEKYNLKIKEENNIYYAYYGNHTERQFQVSENEQLIVIYCLEGERGPESIFIYKVIEK</sequence>
<organism evidence="1 2">
    <name type="scientific">Flavobacterium hungaricum</name>
    <dbReference type="NCBI Taxonomy" id="2082725"/>
    <lineage>
        <taxon>Bacteria</taxon>
        <taxon>Pseudomonadati</taxon>
        <taxon>Bacteroidota</taxon>
        <taxon>Flavobacteriia</taxon>
        <taxon>Flavobacteriales</taxon>
        <taxon>Flavobacteriaceae</taxon>
        <taxon>Flavobacterium</taxon>
    </lineage>
</organism>
<evidence type="ECO:0000313" key="2">
    <source>
        <dbReference type="Proteomes" id="UP000640614"/>
    </source>
</evidence>
<proteinExistence type="predicted"/>
<keyword evidence="2" id="KW-1185">Reference proteome</keyword>
<gene>
    <name evidence="1" type="ORF">C4F50_01335</name>
</gene>
<dbReference type="Proteomes" id="UP000640614">
    <property type="component" value="Unassembled WGS sequence"/>
</dbReference>
<accession>A0ABR9TDZ2</accession>
<dbReference type="RefSeq" id="WP_193844632.1">
    <property type="nucleotide sequence ID" value="NZ_PRDM01000001.1"/>
</dbReference>
<protein>
    <submittedName>
        <fullName evidence="1">Uncharacterized protein</fullName>
    </submittedName>
</protein>
<name>A0ABR9TDZ2_9FLAO</name>
<dbReference type="EMBL" id="PRDM01000001">
    <property type="protein sequence ID" value="MBE8723571.1"/>
    <property type="molecule type" value="Genomic_DNA"/>
</dbReference>